<organism evidence="2 3">
    <name type="scientific">Steinernema glaseri</name>
    <dbReference type="NCBI Taxonomy" id="37863"/>
    <lineage>
        <taxon>Eukaryota</taxon>
        <taxon>Metazoa</taxon>
        <taxon>Ecdysozoa</taxon>
        <taxon>Nematoda</taxon>
        <taxon>Chromadorea</taxon>
        <taxon>Rhabditida</taxon>
        <taxon>Tylenchina</taxon>
        <taxon>Panagrolaimomorpha</taxon>
        <taxon>Strongyloidoidea</taxon>
        <taxon>Steinernematidae</taxon>
        <taxon>Steinernema</taxon>
    </lineage>
</organism>
<accession>A0A1I8ANP3</accession>
<dbReference type="AlphaFoldDB" id="A0A1I8ANP3"/>
<feature type="region of interest" description="Disordered" evidence="1">
    <location>
        <begin position="187"/>
        <end position="225"/>
    </location>
</feature>
<evidence type="ECO:0000256" key="1">
    <source>
        <dbReference type="SAM" id="MobiDB-lite"/>
    </source>
</evidence>
<keyword evidence="2" id="KW-1185">Reference proteome</keyword>
<evidence type="ECO:0000313" key="3">
    <source>
        <dbReference type="WBParaSite" id="L893_g7600.t2"/>
    </source>
</evidence>
<dbReference type="Proteomes" id="UP000095287">
    <property type="component" value="Unplaced"/>
</dbReference>
<protein>
    <submittedName>
        <fullName evidence="3">G_PROTEIN_RECEP_F2_3 domain-containing protein</fullName>
    </submittedName>
</protein>
<reference evidence="3" key="1">
    <citation type="submission" date="2016-11" db="UniProtKB">
        <authorList>
            <consortium name="WormBaseParasite"/>
        </authorList>
    </citation>
    <scope>IDENTIFICATION</scope>
</reference>
<sequence>MACKRLVRICGRNFGMKGTACFIFWLCSLGREPLRNKIFNSMRSVLKVECRQPPPWLHAHHHPLRDRSLFDFPGKCVKVSTNLLNCPSNAGGIDCMYASVSVRCDRFLQWSANSPLHGSMPTAILVAIEPDFPEKTCQSVKKVCLTRGLSHCPSDTGDTWRECWAEGDNASQETASAELLQDVPDGLPVGLQRRQKDDGVESAVVDDDEEWERAEGQRDRGDEEEGAEDLLVVLGLDPRRLLALFLLDALHKEEAEGQAGEDDQDYGREEEAGGDLPLGTFRFEADQKSHIFWELVLHRVLASRERQTVVEDYDDDDEWERAEGQRDRGDEEERAEDLLVVLGKPSLSLVTQRVLMLCIHSYCASLADKRLKASLPVKTLISSESYP</sequence>
<dbReference type="WBParaSite" id="L893_g7600.t2">
    <property type="protein sequence ID" value="L893_g7600.t2"/>
    <property type="gene ID" value="L893_g7600"/>
</dbReference>
<name>A0A1I8ANP3_9BILA</name>
<evidence type="ECO:0000313" key="2">
    <source>
        <dbReference type="Proteomes" id="UP000095287"/>
    </source>
</evidence>
<proteinExistence type="predicted"/>